<evidence type="ECO:0000313" key="2">
    <source>
        <dbReference type="Proteomes" id="UP000635316"/>
    </source>
</evidence>
<proteinExistence type="predicted"/>
<dbReference type="RefSeq" id="WP_200233560.1">
    <property type="nucleotide sequence ID" value="NZ_JAENGP010000002.1"/>
</dbReference>
<protein>
    <submittedName>
        <fullName evidence="1">RidA family protein</fullName>
    </submittedName>
</protein>
<dbReference type="Gene3D" id="3.30.1330.40">
    <property type="entry name" value="RutC-like"/>
    <property type="match status" value="1"/>
</dbReference>
<name>A0ABS1E9J8_9BURK</name>
<comment type="caution">
    <text evidence="1">The sequence shown here is derived from an EMBL/GenBank/DDBJ whole genome shotgun (WGS) entry which is preliminary data.</text>
</comment>
<organism evidence="1 2">
    <name type="scientific">Advenella mandrilli</name>
    <dbReference type="NCBI Taxonomy" id="2800330"/>
    <lineage>
        <taxon>Bacteria</taxon>
        <taxon>Pseudomonadati</taxon>
        <taxon>Pseudomonadota</taxon>
        <taxon>Betaproteobacteria</taxon>
        <taxon>Burkholderiales</taxon>
        <taxon>Alcaligenaceae</taxon>
    </lineage>
</organism>
<keyword evidence="2" id="KW-1185">Reference proteome</keyword>
<dbReference type="Pfam" id="PF01042">
    <property type="entry name" value="Ribonuc_L-PSP"/>
    <property type="match status" value="1"/>
</dbReference>
<accession>A0ABS1E9J8</accession>
<dbReference type="EMBL" id="JAENGP010000002">
    <property type="protein sequence ID" value="MBK1780144.1"/>
    <property type="molecule type" value="Genomic_DNA"/>
</dbReference>
<dbReference type="InterPro" id="IPR006175">
    <property type="entry name" value="YjgF/YER057c/UK114"/>
</dbReference>
<dbReference type="SUPFAM" id="SSF55298">
    <property type="entry name" value="YjgF-like"/>
    <property type="match status" value="1"/>
</dbReference>
<dbReference type="InterPro" id="IPR035959">
    <property type="entry name" value="RutC-like_sf"/>
</dbReference>
<gene>
    <name evidence="1" type="ORF">JHL22_02835</name>
</gene>
<dbReference type="CDD" id="cd00448">
    <property type="entry name" value="YjgF_YER057c_UK114_family"/>
    <property type="match status" value="1"/>
</dbReference>
<dbReference type="Proteomes" id="UP000635316">
    <property type="component" value="Unassembled WGS sequence"/>
</dbReference>
<reference evidence="1 2" key="1">
    <citation type="submission" date="2020-12" db="EMBL/GenBank/DDBJ databases">
        <authorList>
            <person name="Lu T."/>
            <person name="Wang Q."/>
            <person name="Han X."/>
        </authorList>
    </citation>
    <scope>NUCLEOTIDE SEQUENCE [LARGE SCALE GENOMIC DNA]</scope>
    <source>
        <strain evidence="1 2">WQ 585</strain>
    </source>
</reference>
<sequence>MRQSIYIDGFSHGNNPIPAACLHRNHLITGAIFGTDTSIGKIPELAEQQCQFMFANARKILEKVNATWDDVVKMTFLIKPDVDRALINQYWVDIFPDELTRPARHVIVSHTLPATQYMQCDFLAILDKSN</sequence>
<evidence type="ECO:0000313" key="1">
    <source>
        <dbReference type="EMBL" id="MBK1780144.1"/>
    </source>
</evidence>